<accession>A0ABS0Y0U2</accession>
<dbReference type="Proteomes" id="UP000620670">
    <property type="component" value="Unassembled WGS sequence"/>
</dbReference>
<evidence type="ECO:0000313" key="2">
    <source>
        <dbReference type="Proteomes" id="UP000620670"/>
    </source>
</evidence>
<name>A0ABS0Y0U2_9HYPH</name>
<reference evidence="2" key="1">
    <citation type="submission" date="2020-12" db="EMBL/GenBank/DDBJ databases">
        <title>Hymenobacter sp.</title>
        <authorList>
            <person name="Kim M.K."/>
        </authorList>
    </citation>
    <scope>NUCLEOTIDE SEQUENCE [LARGE SCALE GENOMIC DNA]</scope>
    <source>
        <strain evidence="2">BT325</strain>
    </source>
</reference>
<keyword evidence="2" id="KW-1185">Reference proteome</keyword>
<protein>
    <recommendedName>
        <fullName evidence="3">Helix-turn-helix domain-containing protein</fullName>
    </recommendedName>
</protein>
<gene>
    <name evidence="1" type="ORF">JAO75_09470</name>
</gene>
<organism evidence="1 2">
    <name type="scientific">Microvirga splendida</name>
    <dbReference type="NCBI Taxonomy" id="2795727"/>
    <lineage>
        <taxon>Bacteria</taxon>
        <taxon>Pseudomonadati</taxon>
        <taxon>Pseudomonadota</taxon>
        <taxon>Alphaproteobacteria</taxon>
        <taxon>Hyphomicrobiales</taxon>
        <taxon>Methylobacteriaceae</taxon>
        <taxon>Microvirga</taxon>
    </lineage>
</organism>
<evidence type="ECO:0000313" key="1">
    <source>
        <dbReference type="EMBL" id="MBJ6125640.1"/>
    </source>
</evidence>
<proteinExistence type="predicted"/>
<sequence length="290" mass="31946">MSEPDRVEISLEEAAKILGVSRALVRHRMDTGRLPFREDGTVRRVLMRDVLALKSFEEERRPFSRALAKDTDNQAGPLLAGFHDDLMDFDDPIPEEERFPRRAVQVEDLSPDEISAIWEARVGTDEPCKLDDLSEDGRLIVRRTGAGSSPISCDWIGDAMRKEPDDQAARPPASGHILVICGLGRNSAALDKALGAATRVIVLDAAYDTSAELRRHLAGLEFEIARTDVWQDMVTRGAARPEKVAVAIVDYTGSDAFRCMVDSDERVALLLPGSWFVRGAPVTLKVIQAG</sequence>
<dbReference type="RefSeq" id="WP_199048623.1">
    <property type="nucleotide sequence ID" value="NZ_JAELXT010000007.1"/>
</dbReference>
<comment type="caution">
    <text evidence="1">The sequence shown here is derived from an EMBL/GenBank/DDBJ whole genome shotgun (WGS) entry which is preliminary data.</text>
</comment>
<evidence type="ECO:0008006" key="3">
    <source>
        <dbReference type="Google" id="ProtNLM"/>
    </source>
</evidence>
<dbReference type="EMBL" id="JAELXT010000007">
    <property type="protein sequence ID" value="MBJ6125640.1"/>
    <property type="molecule type" value="Genomic_DNA"/>
</dbReference>